<dbReference type="PANTHER" id="PTHR31208">
    <property type="entry name" value="EXPRESSED PROTEIN"/>
    <property type="match status" value="1"/>
</dbReference>
<feature type="compositionally biased region" description="Low complexity" evidence="1">
    <location>
        <begin position="1"/>
        <end position="12"/>
    </location>
</feature>
<feature type="transmembrane region" description="Helical" evidence="2">
    <location>
        <begin position="152"/>
        <end position="172"/>
    </location>
</feature>
<reference evidence="3" key="2">
    <citation type="submission" date="2018-05" db="EMBL/GenBank/DDBJ databases">
        <title>OpunRS2 (Oryza punctata Reference Sequence Version 2).</title>
        <authorList>
            <person name="Zhang J."/>
            <person name="Kudrna D."/>
            <person name="Lee S."/>
            <person name="Talag J."/>
            <person name="Welchert J."/>
            <person name="Wing R.A."/>
        </authorList>
    </citation>
    <scope>NUCLEOTIDE SEQUENCE [LARGE SCALE GENOMIC DNA]</scope>
</reference>
<dbReference type="SUPFAM" id="SSF102405">
    <property type="entry name" value="MCP/YpsA-like"/>
    <property type="match status" value="1"/>
</dbReference>
<keyword evidence="2" id="KW-0812">Transmembrane</keyword>
<feature type="compositionally biased region" description="Basic and acidic residues" evidence="1">
    <location>
        <begin position="95"/>
        <end position="105"/>
    </location>
</feature>
<reference evidence="3" key="1">
    <citation type="submission" date="2015-04" db="UniProtKB">
        <authorList>
            <consortium name="EnsemblPlants"/>
        </authorList>
    </citation>
    <scope>IDENTIFICATION</scope>
</reference>
<keyword evidence="4" id="KW-1185">Reference proteome</keyword>
<dbReference type="AlphaFoldDB" id="A0A0E0KFY2"/>
<dbReference type="Proteomes" id="UP000026962">
    <property type="component" value="Chromosome 3"/>
</dbReference>
<dbReference type="EnsemblPlants" id="OPUNC03G22700.4">
    <property type="protein sequence ID" value="OPUNC03G22700.4"/>
    <property type="gene ID" value="OPUNC03G22700"/>
</dbReference>
<dbReference type="HOGENOM" id="CLU_058336_0_3_1"/>
<feature type="compositionally biased region" description="Low complexity" evidence="1">
    <location>
        <begin position="20"/>
        <end position="29"/>
    </location>
</feature>
<dbReference type="Gramene" id="OPUNC03G22700.4">
    <property type="protein sequence ID" value="OPUNC03G22700.4"/>
    <property type="gene ID" value="OPUNC03G22700"/>
</dbReference>
<dbReference type="InterPro" id="IPR031100">
    <property type="entry name" value="LOG_fam"/>
</dbReference>
<evidence type="ECO:0000256" key="2">
    <source>
        <dbReference type="SAM" id="Phobius"/>
    </source>
</evidence>
<protein>
    <submittedName>
        <fullName evidence="3">Uncharacterized protein</fullName>
    </submittedName>
</protein>
<evidence type="ECO:0000313" key="4">
    <source>
        <dbReference type="Proteomes" id="UP000026962"/>
    </source>
</evidence>
<dbReference type="Pfam" id="PF03641">
    <property type="entry name" value="Lysine_decarbox"/>
    <property type="match status" value="1"/>
</dbReference>
<feature type="region of interest" description="Disordered" evidence="1">
    <location>
        <begin position="68"/>
        <end position="105"/>
    </location>
</feature>
<keyword evidence="2" id="KW-0472">Membrane</keyword>
<evidence type="ECO:0000256" key="1">
    <source>
        <dbReference type="SAM" id="MobiDB-lite"/>
    </source>
</evidence>
<evidence type="ECO:0000313" key="3">
    <source>
        <dbReference type="EnsemblPlants" id="OPUNC03G22700.2"/>
    </source>
</evidence>
<keyword evidence="2" id="KW-1133">Transmembrane helix</keyword>
<name>A0A0E0KFY2_ORYPU</name>
<dbReference type="EnsemblPlants" id="OPUNC03G22700.2">
    <property type="protein sequence ID" value="OPUNC03G22700.2"/>
    <property type="gene ID" value="OPUNC03G22700"/>
</dbReference>
<proteinExistence type="predicted"/>
<dbReference type="Gramene" id="OPUNC03G22700.2">
    <property type="protein sequence ID" value="OPUNC03G22700.2"/>
    <property type="gene ID" value="OPUNC03G22700"/>
</dbReference>
<feature type="region of interest" description="Disordered" evidence="1">
    <location>
        <begin position="1"/>
        <end position="54"/>
    </location>
</feature>
<dbReference type="Gene3D" id="3.40.50.450">
    <property type="match status" value="1"/>
</dbReference>
<accession>A0A0E0KFY2</accession>
<dbReference type="PANTHER" id="PTHR31208:SF11">
    <property type="entry name" value="CYTOKININ RIBOSIDE 5'-MONOPHOSPHATE PHOSPHORIBOHYDROLASE"/>
    <property type="match status" value="1"/>
</dbReference>
<organism evidence="3">
    <name type="scientific">Oryza punctata</name>
    <name type="common">Red rice</name>
    <dbReference type="NCBI Taxonomy" id="4537"/>
    <lineage>
        <taxon>Eukaryota</taxon>
        <taxon>Viridiplantae</taxon>
        <taxon>Streptophyta</taxon>
        <taxon>Embryophyta</taxon>
        <taxon>Tracheophyta</taxon>
        <taxon>Spermatophyta</taxon>
        <taxon>Magnoliopsida</taxon>
        <taxon>Liliopsida</taxon>
        <taxon>Poales</taxon>
        <taxon>Poaceae</taxon>
        <taxon>BOP clade</taxon>
        <taxon>Oryzoideae</taxon>
        <taxon>Oryzeae</taxon>
        <taxon>Oryzinae</taxon>
        <taxon>Oryza</taxon>
    </lineage>
</organism>
<sequence length="372" mass="40304">MAAAAAAPSSVGAGLGSGLGLARSSLTPSDGRRRRRCRSPSLSSLHPPWPAAPRLVCRSSGARLPRESAVAAAANSPRRQQQIGEHEEEVAAAMEPERSSPHEVREEMARCFDLVRRLGRGAVYLGSSRVPPTHPQYLQAAELAREASTSSVPLPSLATFTTLIFNIILIFIPHIIKIARLLDCTTWSGAGPGFMDAANQGALEAGKPVGGFKIGKEAGEWTSSNFHPYLPSECYLTCRFFSARKHGLVDAAVRNCPTDRTAVIALPGGIGTLDELFEMMALIQLERIGSTLPVPFLLLNYDSYYSKLLEFLNDCEEWGTVAPGEVASLWKVCNGNHEALEYLAQFYDVPLAERNYCISPQLKQQATSYATS</sequence>